<dbReference type="PANTHER" id="PTHR31005:SF8">
    <property type="entry name" value="DUF4139 DOMAIN-CONTAINING PROTEIN"/>
    <property type="match status" value="1"/>
</dbReference>
<feature type="domain" description="DUF4140" evidence="2">
    <location>
        <begin position="43"/>
        <end position="136"/>
    </location>
</feature>
<gene>
    <name evidence="3" type="ORF">LMG26411_05280</name>
</gene>
<reference evidence="3 4" key="1">
    <citation type="submission" date="2021-03" db="EMBL/GenBank/DDBJ databases">
        <authorList>
            <person name="Peeters C."/>
        </authorList>
    </citation>
    <scope>NUCLEOTIDE SEQUENCE [LARGE SCALE GENOMIC DNA]</scope>
    <source>
        <strain evidence="3 4">LMG 26411</strain>
    </source>
</reference>
<evidence type="ECO:0008006" key="5">
    <source>
        <dbReference type="Google" id="ProtNLM"/>
    </source>
</evidence>
<evidence type="ECO:0000313" key="4">
    <source>
        <dbReference type="Proteomes" id="UP000672657"/>
    </source>
</evidence>
<keyword evidence="4" id="KW-1185">Reference proteome</keyword>
<feature type="domain" description="DUF4139" evidence="1">
    <location>
        <begin position="221"/>
        <end position="533"/>
    </location>
</feature>
<evidence type="ECO:0000259" key="2">
    <source>
        <dbReference type="Pfam" id="PF13600"/>
    </source>
</evidence>
<dbReference type="EMBL" id="CAJPVI010000037">
    <property type="protein sequence ID" value="CAG2156541.1"/>
    <property type="molecule type" value="Genomic_DNA"/>
</dbReference>
<name>A0ABN7QBX0_9BURK</name>
<dbReference type="InterPro" id="IPR025554">
    <property type="entry name" value="DUF4140"/>
</dbReference>
<dbReference type="InterPro" id="IPR037291">
    <property type="entry name" value="DUF4139"/>
</dbReference>
<organism evidence="3 4">
    <name type="scientific">Cupriavidus numazuensis</name>
    <dbReference type="NCBI Taxonomy" id="221992"/>
    <lineage>
        <taxon>Bacteria</taxon>
        <taxon>Pseudomonadati</taxon>
        <taxon>Pseudomonadota</taxon>
        <taxon>Betaproteobacteria</taxon>
        <taxon>Burkholderiales</taxon>
        <taxon>Burkholderiaceae</taxon>
        <taxon>Cupriavidus</taxon>
    </lineage>
</organism>
<protein>
    <recommendedName>
        <fullName evidence="5">Mucoidy inhibitor MuiA family protein</fullName>
    </recommendedName>
</protein>
<evidence type="ECO:0000259" key="1">
    <source>
        <dbReference type="Pfam" id="PF13598"/>
    </source>
</evidence>
<dbReference type="Pfam" id="PF13598">
    <property type="entry name" value="DUF4139"/>
    <property type="match status" value="1"/>
</dbReference>
<evidence type="ECO:0000313" key="3">
    <source>
        <dbReference type="EMBL" id="CAG2156541.1"/>
    </source>
</evidence>
<dbReference type="Proteomes" id="UP000672657">
    <property type="component" value="Unassembled WGS sequence"/>
</dbReference>
<dbReference type="PANTHER" id="PTHR31005">
    <property type="entry name" value="DUF4139 DOMAIN-CONTAINING PROTEIN"/>
    <property type="match status" value="1"/>
</dbReference>
<proteinExistence type="predicted"/>
<accession>A0ABN7QBX0</accession>
<comment type="caution">
    <text evidence="3">The sequence shown here is derived from an EMBL/GenBank/DDBJ whole genome shotgun (WGS) entry which is preliminary data.</text>
</comment>
<dbReference type="Pfam" id="PF13600">
    <property type="entry name" value="DUF4140"/>
    <property type="match status" value="1"/>
</dbReference>
<dbReference type="NCBIfam" id="TIGR02231">
    <property type="entry name" value="mucoidy inhibitor MuiA family protein"/>
    <property type="match status" value="1"/>
</dbReference>
<dbReference type="RefSeq" id="WP_211956179.1">
    <property type="nucleotide sequence ID" value="NZ_CAJPVI010000037.1"/>
</dbReference>
<dbReference type="InterPro" id="IPR011935">
    <property type="entry name" value="CHP02231"/>
</dbReference>
<sequence length="541" mass="58813">MKQEDLSVRHQRLWGQARIAVIGIAWSSVFPALAATPSRIADVTLYPDSATVVRVATVAPGARTVELSCLPATFDPQSLRVEPGSGIRVGDVRTETISREGAIGCAMNSLDTQIRALEDQRLTLDTQIRANELSVSYLKAVSERPGADGRTVAVDSTALAKSVDALTRTAQDIFSRQEQLKRRDAELKSRLDALQTNRNKAQFDTVRTLHIAVAAPQGGDIRVSYQTSAAGWRPVYQANLDPARSNVVIERQATVAQATGEDWRGVRLRLSTGQPRSGVRGPEPHTWHVNVVPLQPAGRAHEMAPAPAPAPAAAAAGRYGLSSGSNLFEVATVQTDFATEFELPGTVELPTDAQKVTFSLATQALPATLLARSTPRLDRSAYLIAMVDRPEGVWPAGNMQLRRDGATVGTSSWNPASGDQRIALSFGKDDLVSVSAESPRTFQRSVGLLDNRSERQYGSTYTVRSRHRNPIDIEILEAMPVSQAEDIKVTARFSPEPASRDWEHREGVIAWQQTLKPGESARFSADYLITFPKDARVSGLR</sequence>